<protein>
    <submittedName>
        <fullName evidence="3">Uncharacterized protein</fullName>
    </submittedName>
</protein>
<keyword evidence="5" id="KW-1185">Reference proteome</keyword>
<dbReference type="AlphaFoldDB" id="A0A484LQ58"/>
<dbReference type="Proteomes" id="UP000595140">
    <property type="component" value="Unassembled WGS sequence"/>
</dbReference>
<keyword evidence="1" id="KW-0175">Coiled coil</keyword>
<accession>A0A484LQ58</accession>
<dbReference type="EMBL" id="OOIL02001822">
    <property type="protein sequence ID" value="VFQ78663.1"/>
    <property type="molecule type" value="Genomic_DNA"/>
</dbReference>
<evidence type="ECO:0000313" key="4">
    <source>
        <dbReference type="EMBL" id="VFQ78663.1"/>
    </source>
</evidence>
<reference evidence="3 5" key="1">
    <citation type="submission" date="2018-04" db="EMBL/GenBank/DDBJ databases">
        <authorList>
            <person name="Vogel A."/>
        </authorList>
    </citation>
    <scope>NUCLEOTIDE SEQUENCE [LARGE SCALE GENOMIC DNA]</scope>
</reference>
<sequence length="171" mass="19314">MKNPSLDKGKKPWVKKVATTHPSAKRKRGDSQLGSPSVEELWVQLGLRLKELGEVGPYVADQLNGGSPSRIARLEEKVTEGEKRARELRSVIMRQTDELAKLTKIVGTVGAENLHLKKENTRLMDEVSQLKEVLELKERELLGWARVWVEENKTEVAWVLTSTPEATMESF</sequence>
<proteinExistence type="predicted"/>
<feature type="compositionally biased region" description="Basic and acidic residues" evidence="2">
    <location>
        <begin position="1"/>
        <end position="10"/>
    </location>
</feature>
<feature type="region of interest" description="Disordered" evidence="2">
    <location>
        <begin position="1"/>
        <end position="37"/>
    </location>
</feature>
<feature type="coiled-coil region" evidence="1">
    <location>
        <begin position="71"/>
        <end position="140"/>
    </location>
</feature>
<dbReference type="EMBL" id="OOIL02001822">
    <property type="protein sequence ID" value="VFQ78660.1"/>
    <property type="molecule type" value="Genomic_DNA"/>
</dbReference>
<gene>
    <name evidence="3" type="ORF">CCAM_LOCUS20436</name>
    <name evidence="4" type="ORF">CCAM_LOCUS20439</name>
</gene>
<evidence type="ECO:0000256" key="1">
    <source>
        <dbReference type="SAM" id="Coils"/>
    </source>
</evidence>
<evidence type="ECO:0000313" key="3">
    <source>
        <dbReference type="EMBL" id="VFQ78660.1"/>
    </source>
</evidence>
<evidence type="ECO:0000256" key="2">
    <source>
        <dbReference type="SAM" id="MobiDB-lite"/>
    </source>
</evidence>
<evidence type="ECO:0000313" key="5">
    <source>
        <dbReference type="Proteomes" id="UP000595140"/>
    </source>
</evidence>
<name>A0A484LQ58_9ASTE</name>
<organism evidence="3 5">
    <name type="scientific">Cuscuta campestris</name>
    <dbReference type="NCBI Taxonomy" id="132261"/>
    <lineage>
        <taxon>Eukaryota</taxon>
        <taxon>Viridiplantae</taxon>
        <taxon>Streptophyta</taxon>
        <taxon>Embryophyta</taxon>
        <taxon>Tracheophyta</taxon>
        <taxon>Spermatophyta</taxon>
        <taxon>Magnoliopsida</taxon>
        <taxon>eudicotyledons</taxon>
        <taxon>Gunneridae</taxon>
        <taxon>Pentapetalae</taxon>
        <taxon>asterids</taxon>
        <taxon>lamiids</taxon>
        <taxon>Solanales</taxon>
        <taxon>Convolvulaceae</taxon>
        <taxon>Cuscuteae</taxon>
        <taxon>Cuscuta</taxon>
        <taxon>Cuscuta subgen. Grammica</taxon>
        <taxon>Cuscuta sect. Cleistogrammica</taxon>
    </lineage>
</organism>